<comment type="caution">
    <text evidence="5">The sequence shown here is derived from an EMBL/GenBank/DDBJ whole genome shotgun (WGS) entry which is preliminary data.</text>
</comment>
<dbReference type="InterPro" id="IPR005532">
    <property type="entry name" value="SUMF_dom"/>
</dbReference>
<reference evidence="5" key="1">
    <citation type="submission" date="2019-10" db="EMBL/GenBank/DDBJ databases">
        <title>Draft genome sequece of Microseira wollei NIES-4236.</title>
        <authorList>
            <person name="Yamaguchi H."/>
            <person name="Suzuki S."/>
            <person name="Kawachi M."/>
        </authorList>
    </citation>
    <scope>NUCLEOTIDE SEQUENCE</scope>
    <source>
        <strain evidence="5">NIES-4236</strain>
    </source>
</reference>
<dbReference type="PANTHER" id="PTHR23150">
    <property type="entry name" value="SULFATASE MODIFYING FACTOR 1, 2"/>
    <property type="match status" value="1"/>
</dbReference>
<organism evidence="5 6">
    <name type="scientific">Microseira wollei NIES-4236</name>
    <dbReference type="NCBI Taxonomy" id="2530354"/>
    <lineage>
        <taxon>Bacteria</taxon>
        <taxon>Bacillati</taxon>
        <taxon>Cyanobacteriota</taxon>
        <taxon>Cyanophyceae</taxon>
        <taxon>Oscillatoriophycideae</taxon>
        <taxon>Aerosakkonematales</taxon>
        <taxon>Aerosakkonemataceae</taxon>
        <taxon>Microseira</taxon>
    </lineage>
</organism>
<dbReference type="GO" id="GO:0120147">
    <property type="term" value="F:formylglycine-generating oxidase activity"/>
    <property type="evidence" value="ECO:0007669"/>
    <property type="project" value="TreeGrafter"/>
</dbReference>
<feature type="repeat" description="TPR" evidence="1">
    <location>
        <begin position="625"/>
        <end position="658"/>
    </location>
</feature>
<feature type="coiled-coil region" evidence="2">
    <location>
        <begin position="51"/>
        <end position="148"/>
    </location>
</feature>
<dbReference type="Gene3D" id="3.90.1580.10">
    <property type="entry name" value="paralog of FGE (formylglycine-generating enzyme)"/>
    <property type="match status" value="1"/>
</dbReference>
<dbReference type="SUPFAM" id="SSF48452">
    <property type="entry name" value="TPR-like"/>
    <property type="match status" value="1"/>
</dbReference>
<feature type="repeat" description="TPR" evidence="1">
    <location>
        <begin position="659"/>
        <end position="692"/>
    </location>
</feature>
<keyword evidence="6" id="KW-1185">Reference proteome</keyword>
<evidence type="ECO:0000256" key="3">
    <source>
        <dbReference type="SAM" id="MobiDB-lite"/>
    </source>
</evidence>
<dbReference type="SMART" id="SM00028">
    <property type="entry name" value="TPR"/>
    <property type="match status" value="3"/>
</dbReference>
<keyword evidence="2" id="KW-0175">Coiled coil</keyword>
<dbReference type="InterPro" id="IPR042095">
    <property type="entry name" value="SUMF_sf"/>
</dbReference>
<dbReference type="AlphaFoldDB" id="A0AAV3XKA7"/>
<dbReference type="InterPro" id="IPR051043">
    <property type="entry name" value="Sulfatase_Mod_Factor_Kinase"/>
</dbReference>
<dbReference type="Pfam" id="PF03781">
    <property type="entry name" value="FGE-sulfatase"/>
    <property type="match status" value="1"/>
</dbReference>
<dbReference type="InterPro" id="IPR016187">
    <property type="entry name" value="CTDL_fold"/>
</dbReference>
<dbReference type="SUPFAM" id="SSF56436">
    <property type="entry name" value="C-type lectin-like"/>
    <property type="match status" value="1"/>
</dbReference>
<dbReference type="PROSITE" id="PS50293">
    <property type="entry name" value="TPR_REGION"/>
    <property type="match status" value="2"/>
</dbReference>
<dbReference type="PANTHER" id="PTHR23150:SF19">
    <property type="entry name" value="FORMYLGLYCINE-GENERATING ENZYME"/>
    <property type="match status" value="1"/>
</dbReference>
<gene>
    <name evidence="5" type="ORF">MiSe_75560</name>
</gene>
<name>A0AAV3XKA7_9CYAN</name>
<dbReference type="InterPro" id="IPR011990">
    <property type="entry name" value="TPR-like_helical_dom_sf"/>
</dbReference>
<evidence type="ECO:0000256" key="1">
    <source>
        <dbReference type="PROSITE-ProRule" id="PRU00339"/>
    </source>
</evidence>
<feature type="domain" description="Sulfatase-modifying factor enzyme-like" evidence="4">
    <location>
        <begin position="777"/>
        <end position="997"/>
    </location>
</feature>
<accession>A0AAV3XKA7</accession>
<dbReference type="EMBL" id="BLAY01000179">
    <property type="protein sequence ID" value="GET42738.1"/>
    <property type="molecule type" value="Genomic_DNA"/>
</dbReference>
<dbReference type="Pfam" id="PF13432">
    <property type="entry name" value="TPR_16"/>
    <property type="match status" value="1"/>
</dbReference>
<proteinExistence type="predicted"/>
<dbReference type="InterPro" id="IPR019734">
    <property type="entry name" value="TPR_rpt"/>
</dbReference>
<protein>
    <recommendedName>
        <fullName evidence="4">Sulfatase-modifying factor enzyme-like domain-containing protein</fullName>
    </recommendedName>
</protein>
<dbReference type="Gene3D" id="1.25.40.10">
    <property type="entry name" value="Tetratricopeptide repeat domain"/>
    <property type="match status" value="1"/>
</dbReference>
<dbReference type="RefSeq" id="WP_307731629.1">
    <property type="nucleotide sequence ID" value="NZ_BLAY01000179.1"/>
</dbReference>
<sequence>MTRALPGKKGFWGKVWDGVKAVFTPTVYLADRQAETLTRNTDLTIEANQRLEKSRQQLRKQELALQEFQREANLEFQAEQNDLNRSLQSELSRLTRELQTQEALLTREFQASEGKKNREHQEKLARLNMELQAELAKLNREFQAKEGNLNREHQVELEIFRSNLQKWCLEQQKELQLELKAIDAELARELRIYDRQTAIEVIHEQKRQNNSPIWLIAEDIVHSNPNQNPIPLRVFLSPPTLRFDRSGDGNDAAKGFPDMEETLGAYLQQFFEKYSAQGRPIEFLAGAWTSKFFHSQAATKSMFRGLKTEPTLILESAAEGDYFNFRFGYWGLNWATYRYKSAITMLPWREVLFDFAKDRALRWKEKRDKHIAAGKNAEEFDNRYGMEMVKRYRRNLEIIENERLCIEDGDDPSEIERLYSIHQNDYNQLRQFIGICHCIIAGLLADEYFLVHVSPEVRQPPLLPQILPDLLQEIPEEEQDKLAEIVVNFYGNLYNLIGQEESAWLAELRLDLAESLLGLPKKHWAEAQIFESVKAWLNLKKPGFSKKPGFWAEGELLDALDSALTIDDLGYVEKLNSCLAAVGKNRQLSVVDSCYNRGIQRCREEKYSAAIVDFNQVIQINPNLAEANYNRGLAYAKLGQYQAAIEDYTQVLRLNPNNANACNNRANAYYKLGDYERAIADYNQALSINPNLPGVAHNRDVAQGVWEEKKRQQREEEERRKVEEEEKKQKQREEEEAKGQEFYFEVITVNAQGREISRKPGKARQKLEQLGNGINLEMVYIPGGMFQMGSSENSSEQPIHQVTIKPFFMGKYLITQEQWQAVMGNNPSYFKGAKRPVENVSWQDAIEFCAKLSQKTGKNYRLPSEAEWEYACRAGTTTPFHFGETITPDLVNYDGNNPYASAPKGLYRQETTLVGSFPPNAFGLYDMHATVWEWCSDRWHDNYNGAPCDGSSWETGGSDNRVLRGGSWDDVAVDCRSAYRNWVALGDRHWDLGFRVAVS</sequence>
<feature type="region of interest" description="Disordered" evidence="3">
    <location>
        <begin position="707"/>
        <end position="735"/>
    </location>
</feature>
<evidence type="ECO:0000259" key="4">
    <source>
        <dbReference type="Pfam" id="PF03781"/>
    </source>
</evidence>
<evidence type="ECO:0000256" key="2">
    <source>
        <dbReference type="SAM" id="Coils"/>
    </source>
</evidence>
<evidence type="ECO:0000313" key="5">
    <source>
        <dbReference type="EMBL" id="GET42738.1"/>
    </source>
</evidence>
<dbReference type="PROSITE" id="PS50005">
    <property type="entry name" value="TPR"/>
    <property type="match status" value="2"/>
</dbReference>
<keyword evidence="1" id="KW-0802">TPR repeat</keyword>
<dbReference type="Proteomes" id="UP001050975">
    <property type="component" value="Unassembled WGS sequence"/>
</dbReference>
<evidence type="ECO:0000313" key="6">
    <source>
        <dbReference type="Proteomes" id="UP001050975"/>
    </source>
</evidence>